<evidence type="ECO:0000313" key="2">
    <source>
        <dbReference type="EMBL" id="EMS73057.1"/>
    </source>
</evidence>
<reference evidence="2 3" key="1">
    <citation type="journal article" date="2013" name="Genome Announc.">
        <title>Draft Genome Sequence of the Cellulolytic, Mesophilic, Anaerobic Bacterium Clostridium termitidis Strain CT1112 (DSM 5398).</title>
        <authorList>
            <person name="Lal S."/>
            <person name="Ramachandran U."/>
            <person name="Zhang X."/>
            <person name="Munir R."/>
            <person name="Sparling R."/>
            <person name="Levin D.B."/>
        </authorList>
    </citation>
    <scope>NUCLEOTIDE SEQUENCE [LARGE SCALE GENOMIC DNA]</scope>
    <source>
        <strain evidence="2 3">CT1112</strain>
    </source>
</reference>
<organism evidence="2 3">
    <name type="scientific">Ruminiclostridium cellobioparum subsp. termitidis CT1112</name>
    <dbReference type="NCBI Taxonomy" id="1195236"/>
    <lineage>
        <taxon>Bacteria</taxon>
        <taxon>Bacillati</taxon>
        <taxon>Bacillota</taxon>
        <taxon>Clostridia</taxon>
        <taxon>Eubacteriales</taxon>
        <taxon>Oscillospiraceae</taxon>
        <taxon>Ruminiclostridium</taxon>
    </lineage>
</organism>
<dbReference type="Proteomes" id="UP000014155">
    <property type="component" value="Unassembled WGS sequence"/>
</dbReference>
<keyword evidence="3" id="KW-1185">Reference proteome</keyword>
<sequence length="288" mass="32693">MESDGDSMRLGVRAHDFGKQPVEELAKKIGGKGFSSIQLALNKAIDGIDYDNGRLSPGLANHIYRAFDRYDIQIAVLGCYINPVHPDSDIRRSQLDRFKEHIRYARDFGSSIVATETGSLNADFSYNPENHGERDFKMLLESLKELAEEAEKFGVIVGLEGVSHYTMNNTEKIARTLDQLGSNNVQVVFDPVNLLTADNYRRQEEVVEEAFRLFGNRMAAFHAKDFVAEGDKLKVVQAGEGSFNYEYTFGLLKERKPFIDILMENARLDIMDRGMEFLRERYYLPSPA</sequence>
<comment type="caution">
    <text evidence="2">The sequence shown here is derived from an EMBL/GenBank/DDBJ whole genome shotgun (WGS) entry which is preliminary data.</text>
</comment>
<dbReference type="AlphaFoldDB" id="S0FMB9"/>
<protein>
    <submittedName>
        <fullName evidence="2">Xylose isomerase domain-containing protein TIM barrel</fullName>
    </submittedName>
</protein>
<evidence type="ECO:0000259" key="1">
    <source>
        <dbReference type="Pfam" id="PF01261"/>
    </source>
</evidence>
<dbReference type="GO" id="GO:0016853">
    <property type="term" value="F:isomerase activity"/>
    <property type="evidence" value="ECO:0007669"/>
    <property type="project" value="UniProtKB-KW"/>
</dbReference>
<dbReference type="PANTHER" id="PTHR12110:SF21">
    <property type="entry name" value="XYLOSE ISOMERASE-LIKE TIM BARREL DOMAIN-CONTAINING PROTEIN"/>
    <property type="match status" value="1"/>
</dbReference>
<dbReference type="SUPFAM" id="SSF51658">
    <property type="entry name" value="Xylose isomerase-like"/>
    <property type="match status" value="1"/>
</dbReference>
<dbReference type="STRING" id="1195236.CTER_0968"/>
<dbReference type="Pfam" id="PF01261">
    <property type="entry name" value="AP_endonuc_2"/>
    <property type="match status" value="1"/>
</dbReference>
<dbReference type="eggNOG" id="COG1082">
    <property type="taxonomic scope" value="Bacteria"/>
</dbReference>
<dbReference type="PANTHER" id="PTHR12110">
    <property type="entry name" value="HYDROXYPYRUVATE ISOMERASE"/>
    <property type="match status" value="1"/>
</dbReference>
<dbReference type="InterPro" id="IPR013022">
    <property type="entry name" value="Xyl_isomerase-like_TIM-brl"/>
</dbReference>
<evidence type="ECO:0000313" key="3">
    <source>
        <dbReference type="Proteomes" id="UP000014155"/>
    </source>
</evidence>
<dbReference type="InterPro" id="IPR050312">
    <property type="entry name" value="IolE/XylAMocC-like"/>
</dbReference>
<dbReference type="InterPro" id="IPR036237">
    <property type="entry name" value="Xyl_isomerase-like_sf"/>
</dbReference>
<gene>
    <name evidence="2" type="ORF">CTER_0968</name>
</gene>
<keyword evidence="2" id="KW-0413">Isomerase</keyword>
<name>S0FMB9_RUMCE</name>
<feature type="domain" description="Xylose isomerase-like TIM barrel" evidence="1">
    <location>
        <begin position="33"/>
        <end position="280"/>
    </location>
</feature>
<dbReference type="Gene3D" id="3.20.20.150">
    <property type="entry name" value="Divalent-metal-dependent TIM barrel enzymes"/>
    <property type="match status" value="1"/>
</dbReference>
<proteinExistence type="predicted"/>
<dbReference type="EMBL" id="AORV01000022">
    <property type="protein sequence ID" value="EMS73057.1"/>
    <property type="molecule type" value="Genomic_DNA"/>
</dbReference>
<dbReference type="RefSeq" id="WP_004624387.1">
    <property type="nucleotide sequence ID" value="NZ_AORV01000022.1"/>
</dbReference>
<accession>S0FMB9</accession>